<dbReference type="Proteomes" id="UP000198919">
    <property type="component" value="Unassembled WGS sequence"/>
</dbReference>
<proteinExistence type="predicted"/>
<evidence type="ECO:0000313" key="4">
    <source>
        <dbReference type="Proteomes" id="UP000224607"/>
    </source>
</evidence>
<name>A0A1I3N7P7_9GAMM</name>
<gene>
    <name evidence="2" type="ORF">SAMN05421680_105110</name>
    <name evidence="1" type="ORF">Xmau_00150</name>
</gene>
<protein>
    <submittedName>
        <fullName evidence="2">Uncharacterized protein</fullName>
    </submittedName>
</protein>
<dbReference type="EMBL" id="NITY01000001">
    <property type="protein sequence ID" value="PHM45762.1"/>
    <property type="molecule type" value="Genomic_DNA"/>
</dbReference>
<evidence type="ECO:0000313" key="3">
    <source>
        <dbReference type="Proteomes" id="UP000198919"/>
    </source>
</evidence>
<reference evidence="2" key="1">
    <citation type="submission" date="2016-10" db="EMBL/GenBank/DDBJ databases">
        <authorList>
            <person name="de Groot N.N."/>
        </authorList>
    </citation>
    <scope>NUCLEOTIDE SEQUENCE [LARGE SCALE GENOMIC DNA]</scope>
    <source>
        <strain evidence="2">DSM 17908</strain>
    </source>
</reference>
<dbReference type="Proteomes" id="UP000224607">
    <property type="component" value="Unassembled WGS sequence"/>
</dbReference>
<keyword evidence="4" id="KW-1185">Reference proteome</keyword>
<organism evidence="2 3">
    <name type="scientific">Xenorhabdus mauleonii</name>
    <dbReference type="NCBI Taxonomy" id="351675"/>
    <lineage>
        <taxon>Bacteria</taxon>
        <taxon>Pseudomonadati</taxon>
        <taxon>Pseudomonadota</taxon>
        <taxon>Gammaproteobacteria</taxon>
        <taxon>Enterobacterales</taxon>
        <taxon>Morganellaceae</taxon>
        <taxon>Xenorhabdus</taxon>
    </lineage>
</organism>
<evidence type="ECO:0000313" key="2">
    <source>
        <dbReference type="EMBL" id="SFJ05070.1"/>
    </source>
</evidence>
<reference evidence="3" key="2">
    <citation type="submission" date="2016-10" db="EMBL/GenBank/DDBJ databases">
        <authorList>
            <person name="Varghese N."/>
            <person name="Submissions S."/>
        </authorList>
    </citation>
    <scope>NUCLEOTIDE SEQUENCE [LARGE SCALE GENOMIC DNA]</scope>
    <source>
        <strain evidence="3">DSM 17908</strain>
    </source>
</reference>
<dbReference type="EMBL" id="FORG01000005">
    <property type="protein sequence ID" value="SFJ05070.1"/>
    <property type="molecule type" value="Genomic_DNA"/>
</dbReference>
<reference evidence="1 4" key="3">
    <citation type="journal article" date="2017" name="Nat. Microbiol.">
        <title>Natural product diversity associated with the nematode symbionts Photorhabdus and Xenorhabdus.</title>
        <authorList>
            <person name="Tobias N.J."/>
            <person name="Wolff H."/>
            <person name="Djahanschiri B."/>
            <person name="Grundmann F."/>
            <person name="Kronenwerth M."/>
            <person name="Shi Y.M."/>
            <person name="Simonyi S."/>
            <person name="Grun P."/>
            <person name="Shapiro-Ilan D."/>
            <person name="Pidot S.J."/>
            <person name="Stinear T.P."/>
            <person name="Ebersberger I."/>
            <person name="Bode H.B."/>
        </authorList>
    </citation>
    <scope>NUCLEOTIDE SEQUENCE [LARGE SCALE GENOMIC DNA]</scope>
    <source>
        <strain evidence="1 4">DSM 17908</strain>
    </source>
</reference>
<dbReference type="AlphaFoldDB" id="A0A1I3N7P7"/>
<evidence type="ECO:0000313" key="1">
    <source>
        <dbReference type="EMBL" id="PHM45762.1"/>
    </source>
</evidence>
<dbReference type="RefSeq" id="WP_092509259.1">
    <property type="nucleotide sequence ID" value="NZ_CAWNQB010000001.1"/>
</dbReference>
<accession>A0A1I3N7P7</accession>
<sequence length="105" mass="11579">MSYKFIINKVGVGISVYLTAASGTEAGTDIGEGNSKKIYYGSREDDRLVMLMVRFSRNIGEVIEINYTTSTIGVGIDAVFNNNTHLLLSNDMIKDPYTIRVSGYN</sequence>